<dbReference type="CDD" id="cd12828">
    <property type="entry name" value="TmCorA-like_1"/>
    <property type="match status" value="1"/>
</dbReference>
<keyword evidence="6 8" id="KW-1133">Transmembrane helix</keyword>
<protein>
    <recommendedName>
        <fullName evidence="8">Magnesium transport protein CorA</fullName>
    </recommendedName>
</protein>
<dbReference type="InterPro" id="IPR045861">
    <property type="entry name" value="CorA_cytoplasmic_dom"/>
</dbReference>
<keyword evidence="3 8" id="KW-0813">Transport</keyword>
<dbReference type="NCBIfam" id="TIGR00383">
    <property type="entry name" value="corA"/>
    <property type="match status" value="1"/>
</dbReference>
<dbReference type="GO" id="GO:0015087">
    <property type="term" value="F:cobalt ion transmembrane transporter activity"/>
    <property type="evidence" value="ECO:0007669"/>
    <property type="project" value="UniProtKB-UniRule"/>
</dbReference>
<feature type="transmembrane region" description="Helical" evidence="8">
    <location>
        <begin position="339"/>
        <end position="360"/>
    </location>
</feature>
<dbReference type="SUPFAM" id="SSF144083">
    <property type="entry name" value="Magnesium transport protein CorA, transmembrane region"/>
    <property type="match status" value="1"/>
</dbReference>
<name>A0A844GXT0_9CHRO</name>
<evidence type="ECO:0000256" key="6">
    <source>
        <dbReference type="ARBA" id="ARBA00022989"/>
    </source>
</evidence>
<dbReference type="GO" id="GO:0000287">
    <property type="term" value="F:magnesium ion binding"/>
    <property type="evidence" value="ECO:0007669"/>
    <property type="project" value="TreeGrafter"/>
</dbReference>
<accession>A0A844GXT0</accession>
<dbReference type="Gene3D" id="3.30.460.20">
    <property type="entry name" value="CorA soluble domain-like"/>
    <property type="match status" value="1"/>
</dbReference>
<comment type="caution">
    <text evidence="9">The sequence shown here is derived from an EMBL/GenBank/DDBJ whole genome shotgun (WGS) entry which is preliminary data.</text>
</comment>
<evidence type="ECO:0000313" key="10">
    <source>
        <dbReference type="Proteomes" id="UP000437131"/>
    </source>
</evidence>
<dbReference type="EMBL" id="WMIA01000026">
    <property type="protein sequence ID" value="MTF40373.1"/>
    <property type="molecule type" value="Genomic_DNA"/>
</dbReference>
<dbReference type="InterPro" id="IPR004488">
    <property type="entry name" value="Mg/Co-transport_prot_CorA"/>
</dbReference>
<evidence type="ECO:0000256" key="5">
    <source>
        <dbReference type="ARBA" id="ARBA00022692"/>
    </source>
</evidence>
<keyword evidence="5 8" id="KW-0812">Transmembrane</keyword>
<dbReference type="GO" id="GO:0005886">
    <property type="term" value="C:plasma membrane"/>
    <property type="evidence" value="ECO:0007669"/>
    <property type="project" value="UniProtKB-SubCell"/>
</dbReference>
<dbReference type="AlphaFoldDB" id="A0A844GXT0"/>
<evidence type="ECO:0000256" key="8">
    <source>
        <dbReference type="RuleBase" id="RU362010"/>
    </source>
</evidence>
<dbReference type="SUPFAM" id="SSF143865">
    <property type="entry name" value="CorA soluble domain-like"/>
    <property type="match status" value="1"/>
</dbReference>
<comment type="function">
    <text evidence="8">Mediates influx of magnesium ions.</text>
</comment>
<dbReference type="Gene3D" id="1.20.58.340">
    <property type="entry name" value="Magnesium transport protein CorA, transmembrane region"/>
    <property type="match status" value="2"/>
</dbReference>
<organism evidence="9 10">
    <name type="scientific">Cyanobacterium aponinum 0216</name>
    <dbReference type="NCBI Taxonomy" id="2676140"/>
    <lineage>
        <taxon>Bacteria</taxon>
        <taxon>Bacillati</taxon>
        <taxon>Cyanobacteriota</taxon>
        <taxon>Cyanophyceae</taxon>
        <taxon>Oscillatoriophycideae</taxon>
        <taxon>Chroococcales</taxon>
        <taxon>Geminocystaceae</taxon>
        <taxon>Cyanobacterium</taxon>
    </lineage>
</organism>
<dbReference type="InterPro" id="IPR002523">
    <property type="entry name" value="MgTranspt_CorA/ZnTranspt_ZntB"/>
</dbReference>
<comment type="subcellular location">
    <subcellularLocation>
        <location evidence="1">Cell membrane</location>
        <topology evidence="1">Multi-pass membrane protein</topology>
    </subcellularLocation>
    <subcellularLocation>
        <location evidence="8">Membrane</location>
        <topology evidence="8">Multi-pass membrane protein</topology>
    </subcellularLocation>
</comment>
<keyword evidence="8" id="KW-0406">Ion transport</keyword>
<evidence type="ECO:0000256" key="1">
    <source>
        <dbReference type="ARBA" id="ARBA00004651"/>
    </source>
</evidence>
<dbReference type="RefSeq" id="WP_155084566.1">
    <property type="nucleotide sequence ID" value="NZ_WMIA01000026.1"/>
</dbReference>
<dbReference type="PANTHER" id="PTHR46494">
    <property type="entry name" value="CORA FAMILY METAL ION TRANSPORTER (EUROFUNG)"/>
    <property type="match status" value="1"/>
</dbReference>
<dbReference type="InterPro" id="IPR045863">
    <property type="entry name" value="CorA_TM1_TM2"/>
</dbReference>
<keyword evidence="8" id="KW-0460">Magnesium</keyword>
<dbReference type="Pfam" id="PF01544">
    <property type="entry name" value="CorA"/>
    <property type="match status" value="1"/>
</dbReference>
<keyword evidence="4 8" id="KW-1003">Cell membrane</keyword>
<comment type="similarity">
    <text evidence="2 8">Belongs to the CorA metal ion transporter (MIT) (TC 1.A.35) family.</text>
</comment>
<evidence type="ECO:0000256" key="2">
    <source>
        <dbReference type="ARBA" id="ARBA00009765"/>
    </source>
</evidence>
<keyword evidence="7 8" id="KW-0472">Membrane</keyword>
<gene>
    <name evidence="8 9" type="primary">corA</name>
    <name evidence="9" type="ORF">GGC33_15755</name>
</gene>
<dbReference type="Proteomes" id="UP000437131">
    <property type="component" value="Unassembled WGS sequence"/>
</dbReference>
<sequence>MRAQPFPPEMEIQEEDYFDYYYDEPGSEPGSIIIDPEALPTHINLIEYNPIKAYKKSDIQPKDCQSCLNNDLVSWADIQGLGSEKILREIAEVFRLHPLILEDVVNVPQRPKLEDCQNQLLIILHCIKPNSNEMGFTSEQISLVLGKNYLLTFQEDAIDDFSKLRDRIKNNQGKVRNLGADYLAYLILDTLIDNYFPVLEDYGERIELLEDLIVADPTQKTLKEIYNIRRELLALRRSIWPLRNLFNQLTREENELISKEVYIYFRDCYYHTIQILDILETYRELASSLMDVLMSSMSNKMNEVVTLLTIISSIFIPLTFIAGIYGMNFEFMPELDWHWGYFLCLLLMLSIALLMLFFFWQRGWFKFYFSKKTKW</sequence>
<evidence type="ECO:0000256" key="7">
    <source>
        <dbReference type="ARBA" id="ARBA00023136"/>
    </source>
</evidence>
<dbReference type="FunFam" id="1.20.58.340:FF:000012">
    <property type="entry name" value="Magnesium transport protein CorA"/>
    <property type="match status" value="1"/>
</dbReference>
<feature type="transmembrane region" description="Helical" evidence="8">
    <location>
        <begin position="304"/>
        <end position="327"/>
    </location>
</feature>
<proteinExistence type="inferred from homology"/>
<dbReference type="GO" id="GO:0050897">
    <property type="term" value="F:cobalt ion binding"/>
    <property type="evidence" value="ECO:0007669"/>
    <property type="project" value="TreeGrafter"/>
</dbReference>
<dbReference type="GO" id="GO:0015095">
    <property type="term" value="F:magnesium ion transmembrane transporter activity"/>
    <property type="evidence" value="ECO:0007669"/>
    <property type="project" value="UniProtKB-UniRule"/>
</dbReference>
<dbReference type="PANTHER" id="PTHR46494:SF1">
    <property type="entry name" value="CORA FAMILY METAL ION TRANSPORTER (EUROFUNG)"/>
    <property type="match status" value="1"/>
</dbReference>
<reference evidence="9 10" key="1">
    <citation type="submission" date="2019-11" db="EMBL/GenBank/DDBJ databases">
        <title>Isolation of a new High Light Tolerant Cyanobacteria.</title>
        <authorList>
            <person name="Dobson Z."/>
            <person name="Vaughn N."/>
            <person name="Vaughn M."/>
            <person name="Fromme P."/>
            <person name="Mazor Y."/>
        </authorList>
    </citation>
    <scope>NUCLEOTIDE SEQUENCE [LARGE SCALE GENOMIC DNA]</scope>
    <source>
        <strain evidence="9 10">0216</strain>
    </source>
</reference>
<evidence type="ECO:0000313" key="9">
    <source>
        <dbReference type="EMBL" id="MTF40373.1"/>
    </source>
</evidence>
<evidence type="ECO:0000256" key="4">
    <source>
        <dbReference type="ARBA" id="ARBA00022475"/>
    </source>
</evidence>
<evidence type="ECO:0000256" key="3">
    <source>
        <dbReference type="ARBA" id="ARBA00022448"/>
    </source>
</evidence>